<reference evidence="3" key="1">
    <citation type="journal article" date="2021" name="Int. J. Syst. Evol. Microbiol.">
        <title>Actinocatenispora comari sp. nov., an endophytic actinomycete isolated from aerial parts of Comarum salesowianum.</title>
        <authorList>
            <person name="Oyunbileg N."/>
            <person name="Iizaka Y."/>
            <person name="Hamada M."/>
            <person name="Davaapurev B.O."/>
            <person name="Fukumoto A."/>
            <person name="Tsetseg B."/>
            <person name="Kato F."/>
            <person name="Tamura T."/>
            <person name="Batkhuu J."/>
            <person name="Anzai Y."/>
        </authorList>
    </citation>
    <scope>NUCLEOTIDE SEQUENCE [LARGE SCALE GENOMIC DNA]</scope>
    <source>
        <strain evidence="3">NUM-2625</strain>
    </source>
</reference>
<sequence length="287" mass="30264">MSNTPDPMTSPDRTDTGQPPPTAALPTRPLRSPRWKVAAAGGALLLTAAGILTGVAAGRRWHNPPHRAAHTDVSAAELTLPSSTPCTVTAGNPVVWTEDRWPRFAIRVHNPCSLVAFGVNVLALPSGQHHPSDQTGSVELYGLLPGASTVVTDQFGSAADGNAPTVAAATTAVQVDGWLPRSALHHPPAEVRSMCQLLDAHPTITLTHGHPDGGYAYATITLHTHRGWPTLEHHPAQPVVVAAVGAHGQLLAATERGVIPNEPRDYATVAYPSGTRQLLAYWRPTIL</sequence>
<proteinExistence type="predicted"/>
<dbReference type="AlphaFoldDB" id="A0A8J4EQQ1"/>
<comment type="caution">
    <text evidence="2">The sequence shown here is derived from an EMBL/GenBank/DDBJ whole genome shotgun (WGS) entry which is preliminary data.</text>
</comment>
<evidence type="ECO:0008006" key="4">
    <source>
        <dbReference type="Google" id="ProtNLM"/>
    </source>
</evidence>
<evidence type="ECO:0000313" key="2">
    <source>
        <dbReference type="EMBL" id="GIL32063.1"/>
    </source>
</evidence>
<dbReference type="EMBL" id="BOPO01000151">
    <property type="protein sequence ID" value="GIL32063.1"/>
    <property type="molecule type" value="Genomic_DNA"/>
</dbReference>
<organism evidence="2 3">
    <name type="scientific">Actinocatenispora comari</name>
    <dbReference type="NCBI Taxonomy" id="2807577"/>
    <lineage>
        <taxon>Bacteria</taxon>
        <taxon>Bacillati</taxon>
        <taxon>Actinomycetota</taxon>
        <taxon>Actinomycetes</taxon>
        <taxon>Micromonosporales</taxon>
        <taxon>Micromonosporaceae</taxon>
        <taxon>Actinocatenispora</taxon>
    </lineage>
</organism>
<name>A0A8J4EQQ1_9ACTN</name>
<dbReference type="Proteomes" id="UP000614996">
    <property type="component" value="Unassembled WGS sequence"/>
</dbReference>
<accession>A0A8J4EQQ1</accession>
<evidence type="ECO:0000256" key="1">
    <source>
        <dbReference type="SAM" id="MobiDB-lite"/>
    </source>
</evidence>
<feature type="region of interest" description="Disordered" evidence="1">
    <location>
        <begin position="1"/>
        <end position="32"/>
    </location>
</feature>
<keyword evidence="3" id="KW-1185">Reference proteome</keyword>
<gene>
    <name evidence="2" type="ORF">NUM_73170</name>
</gene>
<evidence type="ECO:0000313" key="3">
    <source>
        <dbReference type="Proteomes" id="UP000614996"/>
    </source>
</evidence>
<protein>
    <recommendedName>
        <fullName evidence="4">DUF4232 domain-containing protein</fullName>
    </recommendedName>
</protein>